<dbReference type="AlphaFoldDB" id="A0A5J9SS53"/>
<dbReference type="PANTHER" id="PTHR33122">
    <property type="entry name" value="LIPID BINDING PROTEIN-RELATED"/>
    <property type="match status" value="1"/>
</dbReference>
<evidence type="ECO:0000259" key="2">
    <source>
        <dbReference type="Pfam" id="PF14368"/>
    </source>
</evidence>
<dbReference type="PROSITE" id="PS51257">
    <property type="entry name" value="PROKAR_LIPOPROTEIN"/>
    <property type="match status" value="1"/>
</dbReference>
<dbReference type="InterPro" id="IPR016140">
    <property type="entry name" value="Bifunc_inhib/LTP/seed_store"/>
</dbReference>
<dbReference type="EMBL" id="RWGY01000391">
    <property type="protein sequence ID" value="TVU01769.1"/>
    <property type="molecule type" value="Genomic_DNA"/>
</dbReference>
<dbReference type="InterPro" id="IPR039265">
    <property type="entry name" value="DIR1-like"/>
</dbReference>
<accession>A0A5J9SS53</accession>
<dbReference type="CDD" id="cd00010">
    <property type="entry name" value="AAI_LTSS"/>
    <property type="match status" value="1"/>
</dbReference>
<name>A0A5J9SS53_9POAL</name>
<evidence type="ECO:0000256" key="1">
    <source>
        <dbReference type="SAM" id="SignalP"/>
    </source>
</evidence>
<dbReference type="Gene3D" id="1.10.110.10">
    <property type="entry name" value="Plant lipid-transfer and hydrophobic proteins"/>
    <property type="match status" value="1"/>
</dbReference>
<gene>
    <name evidence="3" type="ORF">EJB05_52765</name>
</gene>
<feature type="domain" description="Bifunctional inhibitor/plant lipid transfer protein/seed storage helical" evidence="2">
    <location>
        <begin position="11"/>
        <end position="110"/>
    </location>
</feature>
<sequence>MAVKPLILLALVLAASAEVDLGAAAAGAGGCGASRPEHLALKLAPCAPAVEDPNATPSGSCCAAVRDIWKRQTPDCLCAMLLSDPVKHAGIKVELAITIPKRCNIAGRPVGYKCGEYTLPSLQI</sequence>
<dbReference type="Pfam" id="PF14368">
    <property type="entry name" value="LTP_2"/>
    <property type="match status" value="1"/>
</dbReference>
<evidence type="ECO:0000313" key="4">
    <source>
        <dbReference type="Proteomes" id="UP000324897"/>
    </source>
</evidence>
<comment type="caution">
    <text evidence="3">The sequence shown here is derived from an EMBL/GenBank/DDBJ whole genome shotgun (WGS) entry which is preliminary data.</text>
</comment>
<dbReference type="GO" id="GO:0005504">
    <property type="term" value="F:fatty acid binding"/>
    <property type="evidence" value="ECO:0007669"/>
    <property type="project" value="InterPro"/>
</dbReference>
<dbReference type="Proteomes" id="UP000324897">
    <property type="component" value="Unassembled WGS sequence"/>
</dbReference>
<dbReference type="PANTHER" id="PTHR33122:SF4">
    <property type="entry name" value="OS04G0415800 PROTEIN"/>
    <property type="match status" value="1"/>
</dbReference>
<proteinExistence type="predicted"/>
<keyword evidence="4" id="KW-1185">Reference proteome</keyword>
<dbReference type="InterPro" id="IPR036312">
    <property type="entry name" value="Bifun_inhib/LTP/seed_sf"/>
</dbReference>
<dbReference type="OrthoDB" id="678526at2759"/>
<organism evidence="3 4">
    <name type="scientific">Eragrostis curvula</name>
    <name type="common">weeping love grass</name>
    <dbReference type="NCBI Taxonomy" id="38414"/>
    <lineage>
        <taxon>Eukaryota</taxon>
        <taxon>Viridiplantae</taxon>
        <taxon>Streptophyta</taxon>
        <taxon>Embryophyta</taxon>
        <taxon>Tracheophyta</taxon>
        <taxon>Spermatophyta</taxon>
        <taxon>Magnoliopsida</taxon>
        <taxon>Liliopsida</taxon>
        <taxon>Poales</taxon>
        <taxon>Poaceae</taxon>
        <taxon>PACMAD clade</taxon>
        <taxon>Chloridoideae</taxon>
        <taxon>Eragrostideae</taxon>
        <taxon>Eragrostidinae</taxon>
        <taxon>Eragrostis</taxon>
    </lineage>
</organism>
<evidence type="ECO:0000313" key="3">
    <source>
        <dbReference type="EMBL" id="TVU01769.1"/>
    </source>
</evidence>
<feature type="signal peptide" evidence="1">
    <location>
        <begin position="1"/>
        <end position="17"/>
    </location>
</feature>
<feature type="non-terminal residue" evidence="3">
    <location>
        <position position="1"/>
    </location>
</feature>
<feature type="chain" id="PRO_5023938436" description="Bifunctional inhibitor/plant lipid transfer protein/seed storage helical domain-containing protein" evidence="1">
    <location>
        <begin position="18"/>
        <end position="124"/>
    </location>
</feature>
<dbReference type="SUPFAM" id="SSF47699">
    <property type="entry name" value="Bifunctional inhibitor/lipid-transfer protein/seed storage 2S albumin"/>
    <property type="match status" value="1"/>
</dbReference>
<protein>
    <recommendedName>
        <fullName evidence="2">Bifunctional inhibitor/plant lipid transfer protein/seed storage helical domain-containing protein</fullName>
    </recommendedName>
</protein>
<dbReference type="Gramene" id="TVU01769">
    <property type="protein sequence ID" value="TVU01769"/>
    <property type="gene ID" value="EJB05_52765"/>
</dbReference>
<dbReference type="GO" id="GO:0009627">
    <property type="term" value="P:systemic acquired resistance"/>
    <property type="evidence" value="ECO:0007669"/>
    <property type="project" value="InterPro"/>
</dbReference>
<keyword evidence="1" id="KW-0732">Signal</keyword>
<reference evidence="3 4" key="1">
    <citation type="journal article" date="2019" name="Sci. Rep.">
        <title>A high-quality genome of Eragrostis curvula grass provides insights into Poaceae evolution and supports new strategies to enhance forage quality.</title>
        <authorList>
            <person name="Carballo J."/>
            <person name="Santos B.A.C.M."/>
            <person name="Zappacosta D."/>
            <person name="Garbus I."/>
            <person name="Selva J.P."/>
            <person name="Gallo C.A."/>
            <person name="Diaz A."/>
            <person name="Albertini E."/>
            <person name="Caccamo M."/>
            <person name="Echenique V."/>
        </authorList>
    </citation>
    <scope>NUCLEOTIDE SEQUENCE [LARGE SCALE GENOMIC DNA]</scope>
    <source>
        <strain evidence="4">cv. Victoria</strain>
        <tissue evidence="3">Leaf</tissue>
    </source>
</reference>